<dbReference type="Proteomes" id="UP001212152">
    <property type="component" value="Unassembled WGS sequence"/>
</dbReference>
<reference evidence="2" key="1">
    <citation type="submission" date="2020-05" db="EMBL/GenBank/DDBJ databases">
        <title>Phylogenomic resolution of chytrid fungi.</title>
        <authorList>
            <person name="Stajich J.E."/>
            <person name="Amses K."/>
            <person name="Simmons R."/>
            <person name="Seto K."/>
            <person name="Myers J."/>
            <person name="Bonds A."/>
            <person name="Quandt C.A."/>
            <person name="Barry K."/>
            <person name="Liu P."/>
            <person name="Grigoriev I."/>
            <person name="Longcore J.E."/>
            <person name="James T.Y."/>
        </authorList>
    </citation>
    <scope>NUCLEOTIDE SEQUENCE</scope>
    <source>
        <strain evidence="2">JEL0379</strain>
    </source>
</reference>
<evidence type="ECO:0000313" key="3">
    <source>
        <dbReference type="Proteomes" id="UP001212152"/>
    </source>
</evidence>
<accession>A0AAD5TN19</accession>
<dbReference type="EMBL" id="JADGJQ010000011">
    <property type="protein sequence ID" value="KAJ3181660.1"/>
    <property type="molecule type" value="Genomic_DNA"/>
</dbReference>
<protein>
    <submittedName>
        <fullName evidence="2">Uncharacterized protein</fullName>
    </submittedName>
</protein>
<sequence>MSAKRTASDAFGDLQDLLHIKVEPRFWPDLPEDETELGVSAEPGVPIVKIEPALAFDSEIKSAPETETKRGIEVESRIEFVKTEPAPETATYRESAPPVGTIVPLTKWHSLAQNWKRAATAEAEKRAATAEAEKRAATAEAEKRTQQQPPRALGFDEVNSWVCEELAAGWGDRVQSGQRILVRYVARRANSGLITMSEDSPVPKRVNNTTVVHGQYMALQKTGLGGVTRSVFKPVLAYKKKAQGKKSFPAGIKEGENDELEVLQWITGLDPSETSREH</sequence>
<comment type="caution">
    <text evidence="2">The sequence shown here is derived from an EMBL/GenBank/DDBJ whole genome shotgun (WGS) entry which is preliminary data.</text>
</comment>
<feature type="compositionally biased region" description="Basic and acidic residues" evidence="1">
    <location>
        <begin position="122"/>
        <end position="145"/>
    </location>
</feature>
<name>A0AAD5TN19_9FUNG</name>
<evidence type="ECO:0000256" key="1">
    <source>
        <dbReference type="SAM" id="MobiDB-lite"/>
    </source>
</evidence>
<dbReference type="SUPFAM" id="SSF54534">
    <property type="entry name" value="FKBP-like"/>
    <property type="match status" value="1"/>
</dbReference>
<dbReference type="GO" id="GO:0003755">
    <property type="term" value="F:peptidyl-prolyl cis-trans isomerase activity"/>
    <property type="evidence" value="ECO:0007669"/>
    <property type="project" value="InterPro"/>
</dbReference>
<feature type="region of interest" description="Disordered" evidence="1">
    <location>
        <begin position="119"/>
        <end position="152"/>
    </location>
</feature>
<dbReference type="Gene3D" id="3.10.50.40">
    <property type="match status" value="1"/>
</dbReference>
<dbReference type="InterPro" id="IPR046357">
    <property type="entry name" value="PPIase_dom_sf"/>
</dbReference>
<keyword evidence="3" id="KW-1185">Reference proteome</keyword>
<dbReference type="AlphaFoldDB" id="A0AAD5TN19"/>
<gene>
    <name evidence="2" type="ORF">HDU87_000678</name>
</gene>
<evidence type="ECO:0000313" key="2">
    <source>
        <dbReference type="EMBL" id="KAJ3181660.1"/>
    </source>
</evidence>
<proteinExistence type="predicted"/>
<organism evidence="2 3">
    <name type="scientific">Geranomyces variabilis</name>
    <dbReference type="NCBI Taxonomy" id="109894"/>
    <lineage>
        <taxon>Eukaryota</taxon>
        <taxon>Fungi</taxon>
        <taxon>Fungi incertae sedis</taxon>
        <taxon>Chytridiomycota</taxon>
        <taxon>Chytridiomycota incertae sedis</taxon>
        <taxon>Chytridiomycetes</taxon>
        <taxon>Spizellomycetales</taxon>
        <taxon>Powellomycetaceae</taxon>
        <taxon>Geranomyces</taxon>
    </lineage>
</organism>